<keyword evidence="2" id="KW-1185">Reference proteome</keyword>
<reference evidence="2" key="1">
    <citation type="submission" date="2012-06" db="EMBL/GenBank/DDBJ databases">
        <title>Complete sequence of chromosome of Desulfomonile tiedjei DSM 6799.</title>
        <authorList>
            <person name="Lucas S."/>
            <person name="Copeland A."/>
            <person name="Lapidus A."/>
            <person name="Glavina del Rio T."/>
            <person name="Dalin E."/>
            <person name="Tice H."/>
            <person name="Bruce D."/>
            <person name="Goodwin L."/>
            <person name="Pitluck S."/>
            <person name="Peters L."/>
            <person name="Ovchinnikova G."/>
            <person name="Zeytun A."/>
            <person name="Lu M."/>
            <person name="Kyrpides N."/>
            <person name="Mavromatis K."/>
            <person name="Ivanova N."/>
            <person name="Brettin T."/>
            <person name="Detter J.C."/>
            <person name="Han C."/>
            <person name="Larimer F."/>
            <person name="Land M."/>
            <person name="Hauser L."/>
            <person name="Markowitz V."/>
            <person name="Cheng J.-F."/>
            <person name="Hugenholtz P."/>
            <person name="Woyke T."/>
            <person name="Wu D."/>
            <person name="Spring S."/>
            <person name="Schroeder M."/>
            <person name="Brambilla E."/>
            <person name="Klenk H.-P."/>
            <person name="Eisen J.A."/>
        </authorList>
    </citation>
    <scope>NUCLEOTIDE SEQUENCE [LARGE SCALE GENOMIC DNA]</scope>
    <source>
        <strain evidence="2">ATCC 49306 / DSM 6799 / DCB-1</strain>
    </source>
</reference>
<evidence type="ECO:0000313" key="1">
    <source>
        <dbReference type="EMBL" id="AFM26535.1"/>
    </source>
</evidence>
<sequence length="440" mass="49324">MTSPNKTVFSLTVQVNPAFLPVVTAFIEKSSRAFGLGESEALSLTLAAEEIFSYLCSTGRLNEALSVTCTGGGYYVQEEFRFRAEHFNVKAFNLTASASPDEDADWLQTGLLIASRMVDRFQFFQEDGTSRLLLRKEKYYPEPDDSPVASAQPLRNIAIRPPDPEELKVASHLIAGNYPLHWIPQRLRFPGKLVDMVQSGDFGAAVAADTSGHLGGLVVWHMHENKLIGLYGPYVFDRTKSSDISRELIESFIGIVAKSGAIGILNRYPTPEIPTEYFEVLGSFTVRAPSGDLVQSEAYYRHLEEDLGMAVWSHPLLEGFLREQYEKLFFARDIQLITSEGETSSPFSVLSAHVDRKVGRVTLRPVWWGNDAEENLADHVRILKQENIPQIFFEMDLGRSWHSRFTPGLFSTGFEPRLVLPYAGTGDLVMFQLRDDEAQV</sequence>
<dbReference type="EMBL" id="CP003360">
    <property type="protein sequence ID" value="AFM26535.1"/>
    <property type="molecule type" value="Genomic_DNA"/>
</dbReference>
<name>I4CAE4_DESTA</name>
<dbReference type="eggNOG" id="COG2172">
    <property type="taxonomic scope" value="Bacteria"/>
</dbReference>
<evidence type="ECO:0000313" key="2">
    <source>
        <dbReference type="Proteomes" id="UP000006055"/>
    </source>
</evidence>
<proteinExistence type="predicted"/>
<dbReference type="Proteomes" id="UP000006055">
    <property type="component" value="Chromosome"/>
</dbReference>
<organism evidence="1 2">
    <name type="scientific">Desulfomonile tiedjei (strain ATCC 49306 / DSM 6799 / DCB-1)</name>
    <dbReference type="NCBI Taxonomy" id="706587"/>
    <lineage>
        <taxon>Bacteria</taxon>
        <taxon>Pseudomonadati</taxon>
        <taxon>Thermodesulfobacteriota</taxon>
        <taxon>Desulfomonilia</taxon>
        <taxon>Desulfomonilales</taxon>
        <taxon>Desulfomonilaceae</taxon>
        <taxon>Desulfomonile</taxon>
    </lineage>
</organism>
<dbReference type="OrthoDB" id="5416105at2"/>
<accession>I4CAE4</accession>
<dbReference type="AlphaFoldDB" id="I4CAE4"/>
<gene>
    <name evidence="1" type="ordered locus">Desti_3893</name>
</gene>
<dbReference type="HOGENOM" id="CLU_622191_0_0_7"/>
<protein>
    <submittedName>
        <fullName evidence="1">Uncharacterized protein</fullName>
    </submittedName>
</protein>
<dbReference type="RefSeq" id="WP_014811661.1">
    <property type="nucleotide sequence ID" value="NC_018025.1"/>
</dbReference>
<dbReference type="STRING" id="706587.Desti_3893"/>
<dbReference type="KEGG" id="dti:Desti_3893"/>